<keyword evidence="2" id="KW-1185">Reference proteome</keyword>
<keyword evidence="1" id="KW-0614">Plasmid</keyword>
<proteinExistence type="predicted"/>
<evidence type="ECO:0000313" key="1">
    <source>
        <dbReference type="EMBL" id="APG93901.1"/>
    </source>
</evidence>
<evidence type="ECO:0000313" key="2">
    <source>
        <dbReference type="Proteomes" id="UP000182306"/>
    </source>
</evidence>
<sequence>MLWSRPLLTPRHHHCEGRPPALQTCRAGVRPLHHLFSLNLKHSSRQVALTSLEHVLGGQSPRNLTAPEFRQVVDRCLSLDQPIKPDCTAWKLKVEE</sequence>
<geneLocation type="plasmid" evidence="1 2">
    <name>C</name>
</geneLocation>
<reference evidence="1 2" key="1">
    <citation type="submission" date="2015-10" db="EMBL/GenBank/DDBJ databases">
        <title>Genomic differences between typical nodule nitrogen-fixing rhizobial strains and those coming from bean seeds.</title>
        <authorList>
            <person name="Peralta H."/>
            <person name="Aguilar-Vera A."/>
            <person name="Diaz R."/>
            <person name="Mora Y."/>
            <person name="Martinez-Batallar G."/>
            <person name="Salazar E."/>
            <person name="Vargas-Lagunas C."/>
            <person name="Encarnacion S."/>
            <person name="Girard L."/>
            <person name="Mora J."/>
        </authorList>
    </citation>
    <scope>NUCLEOTIDE SEQUENCE [LARGE SCALE GENOMIC DNA]</scope>
    <source>
        <strain evidence="1 2">CFNEI 73</strain>
        <plasmid evidence="1 2">C</plasmid>
    </source>
</reference>
<dbReference type="EMBL" id="CP013110">
    <property type="protein sequence ID" value="APG93901.1"/>
    <property type="molecule type" value="Genomic_DNA"/>
</dbReference>
<organism evidence="1 2">
    <name type="scientific">Sinorhizobium americanum</name>
    <dbReference type="NCBI Taxonomy" id="194963"/>
    <lineage>
        <taxon>Bacteria</taxon>
        <taxon>Pseudomonadati</taxon>
        <taxon>Pseudomonadota</taxon>
        <taxon>Alphaproteobacteria</taxon>
        <taxon>Hyphomicrobiales</taxon>
        <taxon>Rhizobiaceae</taxon>
        <taxon>Sinorhizobium/Ensifer group</taxon>
        <taxon>Sinorhizobium</taxon>
    </lineage>
</organism>
<dbReference type="Proteomes" id="UP000182306">
    <property type="component" value="Plasmid C"/>
</dbReference>
<gene>
    <name evidence="1" type="ORF">SAMCFNEI73_pC0177</name>
</gene>
<name>A0A1L3LV08_9HYPH</name>
<protein>
    <submittedName>
        <fullName evidence="1">Uncharacterized protein</fullName>
    </submittedName>
</protein>
<dbReference type="AlphaFoldDB" id="A0A1L3LV08"/>
<accession>A0A1L3LV08</accession>
<dbReference type="KEGG" id="same:SAMCFNEI73_pC0177"/>